<dbReference type="Proteomes" id="UP000292039">
    <property type="component" value="Unassembled WGS sequence"/>
</dbReference>
<gene>
    <name evidence="2" type="ORF">EV679_3360</name>
</gene>
<evidence type="ECO:0000313" key="3">
    <source>
        <dbReference type="Proteomes" id="UP000292039"/>
    </source>
</evidence>
<comment type="caution">
    <text evidence="2">The sequence shown here is derived from an EMBL/GenBank/DDBJ whole genome shotgun (WGS) entry which is preliminary data.</text>
</comment>
<organism evidence="2 3">
    <name type="scientific">Kerstersia gyiorum</name>
    <dbReference type="NCBI Taxonomy" id="206506"/>
    <lineage>
        <taxon>Bacteria</taxon>
        <taxon>Pseudomonadati</taxon>
        <taxon>Pseudomonadota</taxon>
        <taxon>Betaproteobacteria</taxon>
        <taxon>Burkholderiales</taxon>
        <taxon>Alcaligenaceae</taxon>
        <taxon>Kerstersia</taxon>
    </lineage>
</organism>
<evidence type="ECO:0000256" key="1">
    <source>
        <dbReference type="SAM" id="MobiDB-lite"/>
    </source>
</evidence>
<reference evidence="2 3" key="1">
    <citation type="submission" date="2019-02" db="EMBL/GenBank/DDBJ databases">
        <title>Genomic Encyclopedia of Type Strains, Phase IV (KMG-IV): sequencing the most valuable type-strain genomes for metagenomic binning, comparative biology and taxonomic classification.</title>
        <authorList>
            <person name="Goeker M."/>
        </authorList>
    </citation>
    <scope>NUCLEOTIDE SEQUENCE [LARGE SCALE GENOMIC DNA]</scope>
    <source>
        <strain evidence="2 3">DSM 16618</strain>
    </source>
</reference>
<name>A0A4Q7MA03_9BURK</name>
<feature type="region of interest" description="Disordered" evidence="1">
    <location>
        <begin position="1"/>
        <end position="20"/>
    </location>
</feature>
<sequence>MKKAPILAEGGLESNHPPEAGWNQKFNARLSTASAASFMASDRVG</sequence>
<proteinExistence type="predicted"/>
<evidence type="ECO:0000313" key="2">
    <source>
        <dbReference type="EMBL" id="RZS65005.1"/>
    </source>
</evidence>
<accession>A0A4Q7MA03</accession>
<dbReference type="AlphaFoldDB" id="A0A4Q7MA03"/>
<protein>
    <submittedName>
        <fullName evidence="2">Uncharacterized protein</fullName>
    </submittedName>
</protein>
<dbReference type="EMBL" id="SGWZ01000007">
    <property type="protein sequence ID" value="RZS65005.1"/>
    <property type="molecule type" value="Genomic_DNA"/>
</dbReference>